<protein>
    <recommendedName>
        <fullName evidence="5">Secreted protein</fullName>
    </recommendedName>
</protein>
<feature type="region of interest" description="Disordered" evidence="1">
    <location>
        <begin position="27"/>
        <end position="110"/>
    </location>
</feature>
<dbReference type="EMBL" id="MVFC01000031">
    <property type="protein sequence ID" value="OON73482.1"/>
    <property type="molecule type" value="Genomic_DNA"/>
</dbReference>
<evidence type="ECO:0000256" key="1">
    <source>
        <dbReference type="SAM" id="MobiDB-lite"/>
    </source>
</evidence>
<feature type="signal peptide" evidence="2">
    <location>
        <begin position="1"/>
        <end position="28"/>
    </location>
</feature>
<accession>A0A1V4A315</accession>
<reference evidence="3 4" key="1">
    <citation type="submission" date="2017-02" db="EMBL/GenBank/DDBJ databases">
        <title>Draft Genome Sequence of Streptomyces tsukubaensis F601, a Producer of the immunosuppressant tacrolimus FK506.</title>
        <authorList>
            <person name="Zong G."/>
            <person name="Zhong C."/>
            <person name="Fu J."/>
            <person name="Qin R."/>
            <person name="Cao G."/>
        </authorList>
    </citation>
    <scope>NUCLEOTIDE SEQUENCE [LARGE SCALE GENOMIC DNA]</scope>
    <source>
        <strain evidence="3 4">F601</strain>
    </source>
</reference>
<evidence type="ECO:0008006" key="5">
    <source>
        <dbReference type="Google" id="ProtNLM"/>
    </source>
</evidence>
<keyword evidence="4" id="KW-1185">Reference proteome</keyword>
<gene>
    <name evidence="3" type="ORF">B1H18_27270</name>
</gene>
<feature type="compositionally biased region" description="Low complexity" evidence="1">
    <location>
        <begin position="62"/>
        <end position="75"/>
    </location>
</feature>
<feature type="compositionally biased region" description="Basic residues" evidence="1">
    <location>
        <begin position="92"/>
        <end position="102"/>
    </location>
</feature>
<feature type="chain" id="PRO_5012415000" description="Secreted protein" evidence="2">
    <location>
        <begin position="29"/>
        <end position="154"/>
    </location>
</feature>
<feature type="compositionally biased region" description="Basic and acidic residues" evidence="1">
    <location>
        <begin position="76"/>
        <end position="91"/>
    </location>
</feature>
<name>A0A1V4A315_9ACTN</name>
<dbReference type="AlphaFoldDB" id="A0A1V4A315"/>
<evidence type="ECO:0000256" key="2">
    <source>
        <dbReference type="SAM" id="SignalP"/>
    </source>
</evidence>
<proteinExistence type="predicted"/>
<dbReference type="Proteomes" id="UP000190539">
    <property type="component" value="Unassembled WGS sequence"/>
</dbReference>
<sequence>MAVRMTAPLLHAILGALLLISGAGEASAHSMPENHDSVPVSRSTPQSPAQIPSPPPSDAEQRAAAAESATGAGRAESPREGGSAEHEDQRPGHRSARNRHVPHHGDRGGATVRADAVTPAAAPVTPALRGFTAPPRRLTGSGVSRSLLFQVFRH</sequence>
<organism evidence="3 4">
    <name type="scientific">Streptomyces tsukubensis</name>
    <dbReference type="NCBI Taxonomy" id="83656"/>
    <lineage>
        <taxon>Bacteria</taxon>
        <taxon>Bacillati</taxon>
        <taxon>Actinomycetota</taxon>
        <taxon>Actinomycetes</taxon>
        <taxon>Kitasatosporales</taxon>
        <taxon>Streptomycetaceae</taxon>
        <taxon>Streptomyces</taxon>
    </lineage>
</organism>
<comment type="caution">
    <text evidence="3">The sequence shown here is derived from an EMBL/GenBank/DDBJ whole genome shotgun (WGS) entry which is preliminary data.</text>
</comment>
<keyword evidence="2" id="KW-0732">Signal</keyword>
<evidence type="ECO:0000313" key="4">
    <source>
        <dbReference type="Proteomes" id="UP000190539"/>
    </source>
</evidence>
<evidence type="ECO:0000313" key="3">
    <source>
        <dbReference type="EMBL" id="OON73482.1"/>
    </source>
</evidence>